<organism evidence="1 2">
    <name type="scientific">Lysinibacillus agricola</name>
    <dbReference type="NCBI Taxonomy" id="2590012"/>
    <lineage>
        <taxon>Bacteria</taxon>
        <taxon>Bacillati</taxon>
        <taxon>Bacillota</taxon>
        <taxon>Bacilli</taxon>
        <taxon>Bacillales</taxon>
        <taxon>Bacillaceae</taxon>
        <taxon>Lysinibacillus</taxon>
    </lineage>
</organism>
<keyword evidence="2" id="KW-1185">Reference proteome</keyword>
<reference evidence="1 2" key="1">
    <citation type="submission" date="2020-01" db="EMBL/GenBank/DDBJ databases">
        <authorList>
            <person name="Liu G."/>
            <person name="Liu B."/>
        </authorList>
    </citation>
    <scope>NUCLEOTIDE SEQUENCE [LARGE SCALE GENOMIC DNA]</scope>
    <source>
        <strain evidence="1 2">FJAT-51161</strain>
    </source>
</reference>
<dbReference type="EMBL" id="CP067341">
    <property type="protein sequence ID" value="QQP11351.1"/>
    <property type="molecule type" value="Genomic_DNA"/>
</dbReference>
<gene>
    <name evidence="1" type="ORF">FJQ98_19355</name>
</gene>
<evidence type="ECO:0000313" key="2">
    <source>
        <dbReference type="Proteomes" id="UP000596049"/>
    </source>
</evidence>
<protein>
    <recommendedName>
        <fullName evidence="3">DUF4238 domain-containing protein</fullName>
    </recommendedName>
</protein>
<accession>A0ABX7AP80</accession>
<dbReference type="RefSeq" id="WP_075807263.1">
    <property type="nucleotide sequence ID" value="NZ_CP067341.1"/>
</dbReference>
<name>A0ABX7AP80_9BACI</name>
<dbReference type="Proteomes" id="UP000596049">
    <property type="component" value="Chromosome"/>
</dbReference>
<sequence>MYFSINAYKYLLGLEDTFRLTKNGEWRKQEDFKLFDKEKDMFFESFQAADNWLRINRPLTINGENVENDETVTDLLNDNYSFEIVAHRITKIKNPIFSREQLKEVLINGNDNYSNSLVIDYEGTPKLIPLISIAPLEVIEYPVRFETFNAGNGYVGVQSNLNHLDQTYLALLEAWYMHVETGRSFYRDYVSGDLSEEELISNIKHEANQLA</sequence>
<evidence type="ECO:0008006" key="3">
    <source>
        <dbReference type="Google" id="ProtNLM"/>
    </source>
</evidence>
<proteinExistence type="predicted"/>
<evidence type="ECO:0000313" key="1">
    <source>
        <dbReference type="EMBL" id="QQP11351.1"/>
    </source>
</evidence>